<protein>
    <submittedName>
        <fullName evidence="2">ImmA/IrrE family metallo-endopeptidase</fullName>
    </submittedName>
</protein>
<evidence type="ECO:0000313" key="2">
    <source>
        <dbReference type="EMBL" id="MFK7000758.1"/>
    </source>
</evidence>
<proteinExistence type="predicted"/>
<sequence>MTTNQIEKKAYELLVSTGNLEVPVPIKNLIKSLGIKLNPFDLGDDVSGVLVIDNDNIKIGYNSTESLVRQRFTLAHELGHFVLHKNKEKEVFVDNVTYMFRKAGVRTKDYKIEMEANQFAAAVLMPKQLVEKEIKELQENSISDYDLIAELSKRFKVSQIAMTYRLNNLGYFYNF</sequence>
<keyword evidence="3" id="KW-1185">Reference proteome</keyword>
<dbReference type="InterPro" id="IPR052345">
    <property type="entry name" value="Rad_response_metalloprotease"/>
</dbReference>
<accession>A0ABW8P887</accession>
<evidence type="ECO:0000259" key="1">
    <source>
        <dbReference type="Pfam" id="PF06114"/>
    </source>
</evidence>
<reference evidence="2 3" key="1">
    <citation type="submission" date="2024-02" db="EMBL/GenBank/DDBJ databases">
        <title>Comparative Genomic Analysis of Flavobacterium Species Causing Columnaris Disease of Freshwater Fish in Thailand: Insights into Virulence and Resistance Mechanisms.</title>
        <authorList>
            <person name="Nguyen D."/>
            <person name="Chokmangmeepisarn P."/>
            <person name="Khianchaikhan K."/>
            <person name="Morishita M."/>
            <person name="Bunnoy A."/>
            <person name="Rodkhum C."/>
        </authorList>
    </citation>
    <scope>NUCLEOTIDE SEQUENCE [LARGE SCALE GENOMIC DNA]</scope>
    <source>
        <strain evidence="2 3">CNRT2201</strain>
    </source>
</reference>
<feature type="domain" description="IrrE N-terminal-like" evidence="1">
    <location>
        <begin position="31"/>
        <end position="167"/>
    </location>
</feature>
<dbReference type="PANTHER" id="PTHR43236:SF2">
    <property type="entry name" value="BLL0069 PROTEIN"/>
    <property type="match status" value="1"/>
</dbReference>
<dbReference type="Pfam" id="PF06114">
    <property type="entry name" value="Peptidase_M78"/>
    <property type="match status" value="1"/>
</dbReference>
<comment type="caution">
    <text evidence="2">The sequence shown here is derived from an EMBL/GenBank/DDBJ whole genome shotgun (WGS) entry which is preliminary data.</text>
</comment>
<evidence type="ECO:0000313" key="3">
    <source>
        <dbReference type="Proteomes" id="UP001621706"/>
    </source>
</evidence>
<gene>
    <name evidence="2" type="ORF">V3I07_07605</name>
</gene>
<dbReference type="InterPro" id="IPR010359">
    <property type="entry name" value="IrrE_HExxH"/>
</dbReference>
<dbReference type="EMBL" id="JAZGZP010000009">
    <property type="protein sequence ID" value="MFK7000758.1"/>
    <property type="molecule type" value="Genomic_DNA"/>
</dbReference>
<dbReference type="Proteomes" id="UP001621706">
    <property type="component" value="Unassembled WGS sequence"/>
</dbReference>
<dbReference type="RefSeq" id="WP_088397667.1">
    <property type="nucleotide sequence ID" value="NZ_JAZGZP010000009.1"/>
</dbReference>
<name>A0ABW8P887_9FLAO</name>
<organism evidence="2 3">
    <name type="scientific">Flavobacterium oreochromis</name>
    <dbReference type="NCBI Taxonomy" id="2906078"/>
    <lineage>
        <taxon>Bacteria</taxon>
        <taxon>Pseudomonadati</taxon>
        <taxon>Bacteroidota</taxon>
        <taxon>Flavobacteriia</taxon>
        <taxon>Flavobacteriales</taxon>
        <taxon>Flavobacteriaceae</taxon>
        <taxon>Flavobacterium</taxon>
    </lineage>
</organism>
<dbReference type="Gene3D" id="1.10.10.2910">
    <property type="match status" value="1"/>
</dbReference>
<dbReference type="PANTHER" id="PTHR43236">
    <property type="entry name" value="ANTITOXIN HIGA1"/>
    <property type="match status" value="1"/>
</dbReference>